<sequence length="125" mass="13953">MRIETNERALDADLERLATVAGNAATEALRASLDDEGTGRHYPHLPHQSSREGEYPSYQFGDLLESVAFEVDGTTAHVGAIQDPPDHAFWLHVVEESAGGRPFCLYAMHDRQHRQDIETALREGR</sequence>
<proteinExistence type="predicted"/>
<keyword evidence="3" id="KW-1185">Reference proteome</keyword>
<dbReference type="RefSeq" id="WP_084048000.1">
    <property type="nucleotide sequence ID" value="NZ_FWWU01000009.1"/>
</dbReference>
<reference evidence="2 3" key="1">
    <citation type="submission" date="2017-04" db="EMBL/GenBank/DDBJ databases">
        <authorList>
            <person name="Afonso C.L."/>
            <person name="Miller P.J."/>
            <person name="Scott M.A."/>
            <person name="Spackman E."/>
            <person name="Goraichik I."/>
            <person name="Dimitrov K.M."/>
            <person name="Suarez D.L."/>
            <person name="Swayne D.E."/>
        </authorList>
    </citation>
    <scope>NUCLEOTIDE SEQUENCE [LARGE SCALE GENOMIC DNA]</scope>
    <source>
        <strain evidence="2 3">KR-140</strain>
    </source>
</reference>
<evidence type="ECO:0000313" key="2">
    <source>
        <dbReference type="EMBL" id="SMB89195.1"/>
    </source>
</evidence>
<protein>
    <submittedName>
        <fullName evidence="2">Uncharacterized protein</fullName>
    </submittedName>
</protein>
<feature type="region of interest" description="Disordered" evidence="1">
    <location>
        <begin position="30"/>
        <end position="55"/>
    </location>
</feature>
<gene>
    <name evidence="2" type="ORF">SAMN00790413_00304</name>
</gene>
<accession>A0A1W1V7B8</accession>
<name>A0A1W1V7B8_9DEIO</name>
<dbReference type="EMBL" id="FWWU01000009">
    <property type="protein sequence ID" value="SMB89195.1"/>
    <property type="molecule type" value="Genomic_DNA"/>
</dbReference>
<evidence type="ECO:0000313" key="3">
    <source>
        <dbReference type="Proteomes" id="UP000192582"/>
    </source>
</evidence>
<evidence type="ECO:0000256" key="1">
    <source>
        <dbReference type="SAM" id="MobiDB-lite"/>
    </source>
</evidence>
<dbReference type="AlphaFoldDB" id="A0A1W1V7B8"/>
<organism evidence="2 3">
    <name type="scientific">Deinococcus hopiensis KR-140</name>
    <dbReference type="NCBI Taxonomy" id="695939"/>
    <lineage>
        <taxon>Bacteria</taxon>
        <taxon>Thermotogati</taxon>
        <taxon>Deinococcota</taxon>
        <taxon>Deinococci</taxon>
        <taxon>Deinococcales</taxon>
        <taxon>Deinococcaceae</taxon>
        <taxon>Deinococcus</taxon>
    </lineage>
</organism>
<dbReference type="Proteomes" id="UP000192582">
    <property type="component" value="Unassembled WGS sequence"/>
</dbReference>
<dbReference type="STRING" id="695939.SAMN00790413_00304"/>
<dbReference type="OrthoDB" id="73115at2"/>